<evidence type="ECO:0000256" key="1">
    <source>
        <dbReference type="SAM" id="Phobius"/>
    </source>
</evidence>
<feature type="non-terminal residue" evidence="2">
    <location>
        <position position="1"/>
    </location>
</feature>
<protein>
    <submittedName>
        <fullName evidence="2">Uncharacterized protein</fullName>
    </submittedName>
</protein>
<feature type="transmembrane region" description="Helical" evidence="1">
    <location>
        <begin position="92"/>
        <end position="115"/>
    </location>
</feature>
<feature type="transmembrane region" description="Helical" evidence="1">
    <location>
        <begin position="7"/>
        <end position="25"/>
    </location>
</feature>
<name>A0A381PLH1_9ZZZZ</name>
<organism evidence="2">
    <name type="scientific">marine metagenome</name>
    <dbReference type="NCBI Taxonomy" id="408172"/>
    <lineage>
        <taxon>unclassified sequences</taxon>
        <taxon>metagenomes</taxon>
        <taxon>ecological metagenomes</taxon>
    </lineage>
</organism>
<gene>
    <name evidence="2" type="ORF">METZ01_LOCUS20736</name>
</gene>
<feature type="transmembrane region" description="Helical" evidence="1">
    <location>
        <begin position="31"/>
        <end position="52"/>
    </location>
</feature>
<proteinExistence type="predicted"/>
<keyword evidence="1" id="KW-0812">Transmembrane</keyword>
<dbReference type="AlphaFoldDB" id="A0A381PLH1"/>
<keyword evidence="1" id="KW-0472">Membrane</keyword>
<feature type="transmembrane region" description="Helical" evidence="1">
    <location>
        <begin position="64"/>
        <end position="86"/>
    </location>
</feature>
<dbReference type="EMBL" id="UINC01001024">
    <property type="protein sequence ID" value="SUZ67882.1"/>
    <property type="molecule type" value="Genomic_DNA"/>
</dbReference>
<evidence type="ECO:0000313" key="2">
    <source>
        <dbReference type="EMBL" id="SUZ67882.1"/>
    </source>
</evidence>
<reference evidence="2" key="1">
    <citation type="submission" date="2018-05" db="EMBL/GenBank/DDBJ databases">
        <authorList>
            <person name="Lanie J.A."/>
            <person name="Ng W.-L."/>
            <person name="Kazmierczak K.M."/>
            <person name="Andrzejewski T.M."/>
            <person name="Davidsen T.M."/>
            <person name="Wayne K.J."/>
            <person name="Tettelin H."/>
            <person name="Glass J.I."/>
            <person name="Rusch D."/>
            <person name="Podicherti R."/>
            <person name="Tsui H.-C.T."/>
            <person name="Winkler M.E."/>
        </authorList>
    </citation>
    <scope>NUCLEOTIDE SEQUENCE</scope>
</reference>
<sequence length="121" mass="14394">VINVTKISRIFYTFIISFGILIYFIDSTYFHKYFLIIIMFNISLDILFRTLYKNALLQKKRGVFLVLLSSVLRLVLSFLFLFLFGLFSPENYLIFVLNFLIVFLLFVIFEITILLSNLQHI</sequence>
<keyword evidence="1" id="KW-1133">Transmembrane helix</keyword>
<accession>A0A381PLH1</accession>